<dbReference type="InterPro" id="IPR018108">
    <property type="entry name" value="MCP_transmembrane"/>
</dbReference>
<evidence type="ECO:0000313" key="10">
    <source>
        <dbReference type="EMBL" id="CCC50685.1"/>
    </source>
</evidence>
<feature type="repeat" description="Solcar" evidence="8">
    <location>
        <begin position="1"/>
        <end position="95"/>
    </location>
</feature>
<feature type="repeat" description="Solcar" evidence="8">
    <location>
        <begin position="112"/>
        <end position="200"/>
    </location>
</feature>
<evidence type="ECO:0000256" key="7">
    <source>
        <dbReference type="ARBA" id="ARBA00023136"/>
    </source>
</evidence>
<protein>
    <submittedName>
        <fullName evidence="10">Putative mitochondrial carrier protein</fullName>
    </submittedName>
</protein>
<organism evidence="10">
    <name type="scientific">Trypanosoma vivax (strain Y486)</name>
    <dbReference type="NCBI Taxonomy" id="1055687"/>
    <lineage>
        <taxon>Eukaryota</taxon>
        <taxon>Discoba</taxon>
        <taxon>Euglenozoa</taxon>
        <taxon>Kinetoplastea</taxon>
        <taxon>Metakinetoplastina</taxon>
        <taxon>Trypanosomatida</taxon>
        <taxon>Trypanosomatidae</taxon>
        <taxon>Trypanosoma</taxon>
        <taxon>Duttonella</taxon>
    </lineage>
</organism>
<dbReference type="SUPFAM" id="SSF103506">
    <property type="entry name" value="Mitochondrial carrier"/>
    <property type="match status" value="1"/>
</dbReference>
<dbReference type="GO" id="GO:0048250">
    <property type="term" value="P:iron import into the mitochondrion"/>
    <property type="evidence" value="ECO:0007669"/>
    <property type="project" value="TreeGrafter"/>
</dbReference>
<evidence type="ECO:0000256" key="1">
    <source>
        <dbReference type="ARBA" id="ARBA00004225"/>
    </source>
</evidence>
<dbReference type="Pfam" id="PF00153">
    <property type="entry name" value="Mito_carr"/>
    <property type="match status" value="3"/>
</dbReference>
<dbReference type="PROSITE" id="PS50920">
    <property type="entry name" value="SOLCAR"/>
    <property type="match status" value="3"/>
</dbReference>
<accession>G0U330</accession>
<dbReference type="AlphaFoldDB" id="G0U330"/>
<proteinExistence type="inferred from homology"/>
<keyword evidence="3 9" id="KW-0813">Transport</keyword>
<keyword evidence="5" id="KW-1133">Transmembrane helix</keyword>
<dbReference type="OMA" id="VWVPIDV"/>
<evidence type="ECO:0000256" key="9">
    <source>
        <dbReference type="RuleBase" id="RU000488"/>
    </source>
</evidence>
<name>G0U330_TRYVY</name>
<evidence type="ECO:0000256" key="8">
    <source>
        <dbReference type="PROSITE-ProRule" id="PRU00282"/>
    </source>
</evidence>
<dbReference type="EMBL" id="HE573025">
    <property type="protein sequence ID" value="CCC50685.1"/>
    <property type="molecule type" value="Genomic_DNA"/>
</dbReference>
<evidence type="ECO:0000256" key="2">
    <source>
        <dbReference type="ARBA" id="ARBA00006375"/>
    </source>
</evidence>
<keyword evidence="7 8" id="KW-0472">Membrane</keyword>
<dbReference type="PANTHER" id="PTHR45758">
    <property type="entry name" value="MITOFERRIN-1-RELATED"/>
    <property type="match status" value="1"/>
</dbReference>
<dbReference type="VEuPathDB" id="TriTrypDB:TvY486_0905060"/>
<dbReference type="GO" id="GO:0015093">
    <property type="term" value="F:ferrous iron transmembrane transporter activity"/>
    <property type="evidence" value="ECO:0007669"/>
    <property type="project" value="TreeGrafter"/>
</dbReference>
<reference evidence="10" key="1">
    <citation type="journal article" date="2012" name="Proc. Natl. Acad. Sci. U.S.A.">
        <title>Antigenic diversity is generated by distinct evolutionary mechanisms in African trypanosome species.</title>
        <authorList>
            <person name="Jackson A.P."/>
            <person name="Berry A."/>
            <person name="Aslett M."/>
            <person name="Allison H.C."/>
            <person name="Burton P."/>
            <person name="Vavrova-Anderson J."/>
            <person name="Brown R."/>
            <person name="Browne H."/>
            <person name="Corton N."/>
            <person name="Hauser H."/>
            <person name="Gamble J."/>
            <person name="Gilderthorp R."/>
            <person name="Marcello L."/>
            <person name="McQuillan J."/>
            <person name="Otto T.D."/>
            <person name="Quail M.A."/>
            <person name="Sanders M.J."/>
            <person name="van Tonder A."/>
            <person name="Ginger M.L."/>
            <person name="Field M.C."/>
            <person name="Barry J.D."/>
            <person name="Hertz-Fowler C."/>
            <person name="Berriman M."/>
        </authorList>
    </citation>
    <scope>NUCLEOTIDE SEQUENCE</scope>
    <source>
        <strain evidence="10">Y486</strain>
    </source>
</reference>
<dbReference type="InterPro" id="IPR023395">
    <property type="entry name" value="MCP_dom_sf"/>
</dbReference>
<dbReference type="Gene3D" id="1.50.40.10">
    <property type="entry name" value="Mitochondrial carrier domain"/>
    <property type="match status" value="2"/>
</dbReference>
<feature type="repeat" description="Solcar" evidence="8">
    <location>
        <begin position="208"/>
        <end position="308"/>
    </location>
</feature>
<comment type="similarity">
    <text evidence="2 9">Belongs to the mitochondrial carrier (TC 2.A.29) family.</text>
</comment>
<evidence type="ECO:0000256" key="4">
    <source>
        <dbReference type="ARBA" id="ARBA00022692"/>
    </source>
</evidence>
<gene>
    <name evidence="10" type="ORF">TVY486_0905060</name>
</gene>
<keyword evidence="4 8" id="KW-0812">Transmembrane</keyword>
<evidence type="ECO:0000256" key="3">
    <source>
        <dbReference type="ARBA" id="ARBA00022448"/>
    </source>
</evidence>
<sequence length="315" mass="33778">MEILCAAGAGVMARIICHPLDTMKTVAFTGFPHDSVGAGRANAGTFCIQTFRRIAQTIWQREGLLGFYRGVGVAVSGSAPGVALFLSSYECSQNLAKRHITERSDSHLYGIPQALIHLSCGFFAESVSCSVWVPIDVAKERLQSQPPSQAGRYTGSWNALLTILRYEGVRGLYKGYWSTLASFGPFSAVYFACYEAAYGVFTTSAEMSASSSALCAGGVGNLVACLLTNPLELVKTRLQVQRAVLRLNGQPAEVRSFPFLYKGLADGLHCLVKDEGVGALWKGVCIRALYTAPNAALTMCFYSALKTSYGTASQG</sequence>
<comment type="subcellular location">
    <subcellularLocation>
        <location evidence="1">Mitochondrion membrane</location>
        <topology evidence="1">Multi-pass membrane protein</topology>
    </subcellularLocation>
</comment>
<keyword evidence="6" id="KW-0496">Mitochondrion</keyword>
<evidence type="ECO:0000256" key="5">
    <source>
        <dbReference type="ARBA" id="ARBA00022989"/>
    </source>
</evidence>
<dbReference type="PANTHER" id="PTHR45758:SF19">
    <property type="entry name" value="CARRIER PROTEIN, PUTATIVE-RELATED"/>
    <property type="match status" value="1"/>
</dbReference>
<dbReference type="GO" id="GO:0031966">
    <property type="term" value="C:mitochondrial membrane"/>
    <property type="evidence" value="ECO:0007669"/>
    <property type="project" value="UniProtKB-SubCell"/>
</dbReference>
<evidence type="ECO:0000256" key="6">
    <source>
        <dbReference type="ARBA" id="ARBA00023128"/>
    </source>
</evidence>